<name>A0A427Y8X4_9TREE</name>
<dbReference type="EMBL" id="RSCE01000001">
    <property type="protein sequence ID" value="RSH87572.1"/>
    <property type="molecule type" value="Genomic_DNA"/>
</dbReference>
<feature type="region of interest" description="Disordered" evidence="1">
    <location>
        <begin position="98"/>
        <end position="117"/>
    </location>
</feature>
<gene>
    <name evidence="2" type="ORF">EHS24_000083</name>
</gene>
<dbReference type="Proteomes" id="UP000279236">
    <property type="component" value="Unassembled WGS sequence"/>
</dbReference>
<sequence length="117" mass="13481">MSSLSTKPALMDRVFHRRSVDESQLKELLDQCYSEKIARRALRHAEGEMEKDDRMCKVCIEMRVDAVKGAEKEKNMDRIHGTYETMIPYARVHGVTAPTAAGGHGLDPNWYKTDRWQ</sequence>
<reference evidence="2 3" key="1">
    <citation type="submission" date="2018-11" db="EMBL/GenBank/DDBJ databases">
        <title>Genome sequence of Apiotrichum porosum DSM 27194.</title>
        <authorList>
            <person name="Aliyu H."/>
            <person name="Gorte O."/>
            <person name="Ochsenreither K."/>
        </authorList>
    </citation>
    <scope>NUCLEOTIDE SEQUENCE [LARGE SCALE GENOMIC DNA]</scope>
    <source>
        <strain evidence="2 3">DSM 27194</strain>
    </source>
</reference>
<accession>A0A427Y8X4</accession>
<proteinExistence type="predicted"/>
<evidence type="ECO:0000256" key="1">
    <source>
        <dbReference type="SAM" id="MobiDB-lite"/>
    </source>
</evidence>
<protein>
    <submittedName>
        <fullName evidence="2">Uncharacterized protein</fullName>
    </submittedName>
</protein>
<organism evidence="2 3">
    <name type="scientific">Apiotrichum porosum</name>
    <dbReference type="NCBI Taxonomy" id="105984"/>
    <lineage>
        <taxon>Eukaryota</taxon>
        <taxon>Fungi</taxon>
        <taxon>Dikarya</taxon>
        <taxon>Basidiomycota</taxon>
        <taxon>Agaricomycotina</taxon>
        <taxon>Tremellomycetes</taxon>
        <taxon>Trichosporonales</taxon>
        <taxon>Trichosporonaceae</taxon>
        <taxon>Apiotrichum</taxon>
    </lineage>
</organism>
<dbReference type="AlphaFoldDB" id="A0A427Y8X4"/>
<evidence type="ECO:0000313" key="2">
    <source>
        <dbReference type="EMBL" id="RSH87572.1"/>
    </source>
</evidence>
<evidence type="ECO:0000313" key="3">
    <source>
        <dbReference type="Proteomes" id="UP000279236"/>
    </source>
</evidence>
<dbReference type="GeneID" id="39584626"/>
<dbReference type="RefSeq" id="XP_028479780.1">
    <property type="nucleotide sequence ID" value="XM_028615923.1"/>
</dbReference>
<keyword evidence="3" id="KW-1185">Reference proteome</keyword>
<comment type="caution">
    <text evidence="2">The sequence shown here is derived from an EMBL/GenBank/DDBJ whole genome shotgun (WGS) entry which is preliminary data.</text>
</comment>